<feature type="domain" description="GST C-terminal" evidence="3">
    <location>
        <begin position="134"/>
        <end position="268"/>
    </location>
</feature>
<dbReference type="InterPro" id="IPR036249">
    <property type="entry name" value="Thioredoxin-like_sf"/>
</dbReference>
<comment type="subunit">
    <text evidence="1">Homodimer.</text>
</comment>
<dbReference type="SUPFAM" id="SSF47616">
    <property type="entry name" value="GST C-terminal domain-like"/>
    <property type="match status" value="1"/>
</dbReference>
<dbReference type="InterPro" id="IPR036282">
    <property type="entry name" value="Glutathione-S-Trfase_C_sf"/>
</dbReference>
<reference evidence="4 5" key="1">
    <citation type="submission" date="2018-06" db="EMBL/GenBank/DDBJ databases">
        <authorList>
            <consortium name="Pathogen Informatics"/>
            <person name="Doyle S."/>
        </authorList>
    </citation>
    <scope>NUCLEOTIDE SEQUENCE [LARGE SCALE GENOMIC DNA]</scope>
    <source>
        <strain evidence="4 5">NCTC10684</strain>
    </source>
</reference>
<sequence>MRDCLSCGGTHPIGRVAREPGEPGPEALATLQAIRQSAIDHEFRRTMLTLFHHPMFATCRFVRLAFGEYGEELALIEEKPWTRRKEFLSLNPAGTLPVLLAEGDVPIVGAMIISEYIDETRGVLKRERRLFAEDPMERAEIRRLTDWYLTKTESEVTRHLVRERVLKPLMPEAAGGGSPDSAAIRAARANIRQHMKYTNWLAGTRHWLAGSRITYADLAAAASLSVLDYLGEIDWREYSSAREWYTRVKSRPSFRPLLTDRVRGLTPASHYADLDF</sequence>
<dbReference type="Gene3D" id="3.40.30.10">
    <property type="entry name" value="Glutaredoxin"/>
    <property type="match status" value="1"/>
</dbReference>
<evidence type="ECO:0000259" key="2">
    <source>
        <dbReference type="PROSITE" id="PS50404"/>
    </source>
</evidence>
<evidence type="ECO:0000256" key="1">
    <source>
        <dbReference type="ARBA" id="ARBA00011738"/>
    </source>
</evidence>
<dbReference type="Pfam" id="PF00043">
    <property type="entry name" value="GST_C"/>
    <property type="match status" value="1"/>
</dbReference>
<dbReference type="InterPro" id="IPR004045">
    <property type="entry name" value="Glutathione_S-Trfase_N"/>
</dbReference>
<dbReference type="PROSITE" id="PS50404">
    <property type="entry name" value="GST_NTER"/>
    <property type="match status" value="1"/>
</dbReference>
<dbReference type="InterPro" id="IPR010987">
    <property type="entry name" value="Glutathione-S-Trfase_C-like"/>
</dbReference>
<dbReference type="GO" id="GO:0006749">
    <property type="term" value="P:glutathione metabolic process"/>
    <property type="evidence" value="ECO:0007669"/>
    <property type="project" value="TreeGrafter"/>
</dbReference>
<accession>A0A380WGF1</accession>
<dbReference type="Pfam" id="PF13409">
    <property type="entry name" value="GST_N_2"/>
    <property type="match status" value="1"/>
</dbReference>
<dbReference type="InterPro" id="IPR004046">
    <property type="entry name" value="GST_C"/>
</dbReference>
<dbReference type="EMBL" id="UFSM01000001">
    <property type="protein sequence ID" value="SUU87432.1"/>
    <property type="molecule type" value="Genomic_DNA"/>
</dbReference>
<dbReference type="PANTHER" id="PTHR43969:SF9">
    <property type="entry name" value="GLUTATHIONE S TRANSFERASE D10, ISOFORM A-RELATED"/>
    <property type="match status" value="1"/>
</dbReference>
<evidence type="ECO:0000259" key="3">
    <source>
        <dbReference type="PROSITE" id="PS50405"/>
    </source>
</evidence>
<dbReference type="SFLD" id="SFLDS00019">
    <property type="entry name" value="Glutathione_Transferase_(cytos"/>
    <property type="match status" value="1"/>
</dbReference>
<organism evidence="4 5">
    <name type="scientific">Aminobacter aminovorans</name>
    <name type="common">Chelatobacter heintzii</name>
    <dbReference type="NCBI Taxonomy" id="83263"/>
    <lineage>
        <taxon>Bacteria</taxon>
        <taxon>Pseudomonadati</taxon>
        <taxon>Pseudomonadota</taxon>
        <taxon>Alphaproteobacteria</taxon>
        <taxon>Hyphomicrobiales</taxon>
        <taxon>Phyllobacteriaceae</taxon>
        <taxon>Aminobacter</taxon>
    </lineage>
</organism>
<feature type="domain" description="GST N-terminal" evidence="2">
    <location>
        <begin position="46"/>
        <end position="125"/>
    </location>
</feature>
<dbReference type="Gene3D" id="1.20.1050.10">
    <property type="match status" value="1"/>
</dbReference>
<protein>
    <submittedName>
        <fullName evidence="4">Glutathione S-transferase GstB</fullName>
        <ecNumber evidence="4">2.5.1.18</ecNumber>
    </submittedName>
</protein>
<dbReference type="PANTHER" id="PTHR43969">
    <property type="entry name" value="GLUTATHIONE S TRANSFERASE D10, ISOFORM A-RELATED"/>
    <property type="match status" value="1"/>
</dbReference>
<dbReference type="Proteomes" id="UP000254701">
    <property type="component" value="Unassembled WGS sequence"/>
</dbReference>
<evidence type="ECO:0000313" key="5">
    <source>
        <dbReference type="Proteomes" id="UP000254701"/>
    </source>
</evidence>
<gene>
    <name evidence="4" type="primary">gstB_2</name>
    <name evidence="4" type="ORF">NCTC10684_00631</name>
</gene>
<dbReference type="PROSITE" id="PS50405">
    <property type="entry name" value="GST_CTER"/>
    <property type="match status" value="1"/>
</dbReference>
<dbReference type="AlphaFoldDB" id="A0A380WGF1"/>
<proteinExistence type="predicted"/>
<keyword evidence="4" id="KW-0808">Transferase</keyword>
<evidence type="ECO:0000313" key="4">
    <source>
        <dbReference type="EMBL" id="SUU87432.1"/>
    </source>
</evidence>
<name>A0A380WGF1_AMIAI</name>
<dbReference type="GO" id="GO:0004364">
    <property type="term" value="F:glutathione transferase activity"/>
    <property type="evidence" value="ECO:0007669"/>
    <property type="project" value="UniProtKB-EC"/>
</dbReference>
<dbReference type="CDD" id="cd00570">
    <property type="entry name" value="GST_N_family"/>
    <property type="match status" value="1"/>
</dbReference>
<dbReference type="SUPFAM" id="SSF52833">
    <property type="entry name" value="Thioredoxin-like"/>
    <property type="match status" value="1"/>
</dbReference>
<dbReference type="InterPro" id="IPR040079">
    <property type="entry name" value="Glutathione_S-Trfase"/>
</dbReference>
<dbReference type="EC" id="2.5.1.18" evidence="4"/>